<dbReference type="Proteomes" id="UP000645257">
    <property type="component" value="Unassembled WGS sequence"/>
</dbReference>
<keyword evidence="5 8" id="KW-0732">Signal</keyword>
<dbReference type="InterPro" id="IPR006128">
    <property type="entry name" value="Lipoprotein_PsaA-like"/>
</dbReference>
<reference evidence="9" key="2">
    <citation type="submission" date="2020-09" db="EMBL/GenBank/DDBJ databases">
        <authorList>
            <person name="Sun Q."/>
            <person name="Kim S."/>
        </authorList>
    </citation>
    <scope>NUCLEOTIDE SEQUENCE</scope>
    <source>
        <strain evidence="9">KCTC 32182</strain>
    </source>
</reference>
<comment type="similarity">
    <text evidence="2 6">Belongs to the bacterial solute-binding protein 9 family.</text>
</comment>
<evidence type="ECO:0000256" key="1">
    <source>
        <dbReference type="ARBA" id="ARBA00004196"/>
    </source>
</evidence>
<dbReference type="EMBL" id="BMYX01000013">
    <property type="protein sequence ID" value="GGY19302.1"/>
    <property type="molecule type" value="Genomic_DNA"/>
</dbReference>
<evidence type="ECO:0000313" key="10">
    <source>
        <dbReference type="Proteomes" id="UP000645257"/>
    </source>
</evidence>
<organism evidence="9 10">
    <name type="scientific">Paludibacterium paludis</name>
    <dbReference type="NCBI Taxonomy" id="1225769"/>
    <lineage>
        <taxon>Bacteria</taxon>
        <taxon>Pseudomonadati</taxon>
        <taxon>Pseudomonadota</taxon>
        <taxon>Betaproteobacteria</taxon>
        <taxon>Neisseriales</taxon>
        <taxon>Chromobacteriaceae</taxon>
        <taxon>Paludibacterium</taxon>
    </lineage>
</organism>
<dbReference type="GO" id="GO:0030001">
    <property type="term" value="P:metal ion transport"/>
    <property type="evidence" value="ECO:0007669"/>
    <property type="project" value="InterPro"/>
</dbReference>
<dbReference type="GO" id="GO:0046872">
    <property type="term" value="F:metal ion binding"/>
    <property type="evidence" value="ECO:0007669"/>
    <property type="project" value="UniProtKB-KW"/>
</dbReference>
<accession>A0A918P4J8</accession>
<dbReference type="InterPro" id="IPR006127">
    <property type="entry name" value="ZnuA-like"/>
</dbReference>
<dbReference type="RefSeq" id="WP_189534529.1">
    <property type="nucleotide sequence ID" value="NZ_BMYX01000013.1"/>
</dbReference>
<dbReference type="PRINTS" id="PR00690">
    <property type="entry name" value="ADHESNFAMILY"/>
</dbReference>
<sequence>MKRTIAALLCAIASSSALAGKLPVVASFSIVADLAREIGGDRVQVESLVGPDQDAHVYQPTPADIRKLSRARVFVVNGLGLEGWLGRLGGASHFKGVVIEAAAGVKPLSAHEDGEARGHDHDHGHGVDPHAWQDPQRVKRYVDNIERGFVAADPAGKTEFAARASALRQRIDALDAWAAKGFAAVPASRRTVLTSHDAFGYLADRYRVRFVAPQGVSTEAEASAKGVARLVQQIRKEKVRAVFFENMSDARLLKQIAREAGVDVSSKLYSDALSSPGTPADTWEKMFRYNVQTILTSLR</sequence>
<comment type="caution">
    <text evidence="9">The sequence shown here is derived from an EMBL/GenBank/DDBJ whole genome shotgun (WGS) entry which is preliminary data.</text>
</comment>
<dbReference type="Pfam" id="PF01297">
    <property type="entry name" value="ZnuA"/>
    <property type="match status" value="1"/>
</dbReference>
<evidence type="ECO:0000313" key="9">
    <source>
        <dbReference type="EMBL" id="GGY19302.1"/>
    </source>
</evidence>
<keyword evidence="3 6" id="KW-0813">Transport</keyword>
<evidence type="ECO:0000256" key="3">
    <source>
        <dbReference type="ARBA" id="ARBA00022448"/>
    </source>
</evidence>
<dbReference type="GO" id="GO:0007155">
    <property type="term" value="P:cell adhesion"/>
    <property type="evidence" value="ECO:0007669"/>
    <property type="project" value="InterPro"/>
</dbReference>
<dbReference type="Gene3D" id="3.40.50.1980">
    <property type="entry name" value="Nitrogenase molybdenum iron protein domain"/>
    <property type="match status" value="2"/>
</dbReference>
<evidence type="ECO:0000256" key="5">
    <source>
        <dbReference type="ARBA" id="ARBA00022729"/>
    </source>
</evidence>
<evidence type="ECO:0000256" key="4">
    <source>
        <dbReference type="ARBA" id="ARBA00022723"/>
    </source>
</evidence>
<dbReference type="PANTHER" id="PTHR42953:SF1">
    <property type="entry name" value="METAL-BINDING PROTEIN HI_0362-RELATED"/>
    <property type="match status" value="1"/>
</dbReference>
<protein>
    <submittedName>
        <fullName evidence="9">Metal ABC transporter substrate-binding protein</fullName>
    </submittedName>
</protein>
<name>A0A918P4J8_9NEIS</name>
<keyword evidence="4" id="KW-0479">Metal-binding</keyword>
<feature type="region of interest" description="Disordered" evidence="7">
    <location>
        <begin position="111"/>
        <end position="133"/>
    </location>
</feature>
<dbReference type="InterPro" id="IPR050492">
    <property type="entry name" value="Bact_metal-bind_prot9"/>
</dbReference>
<dbReference type="InterPro" id="IPR006129">
    <property type="entry name" value="AdhesinB"/>
</dbReference>
<evidence type="ECO:0000256" key="6">
    <source>
        <dbReference type="RuleBase" id="RU003512"/>
    </source>
</evidence>
<feature type="signal peptide" evidence="8">
    <location>
        <begin position="1"/>
        <end position="19"/>
    </location>
</feature>
<evidence type="ECO:0000256" key="7">
    <source>
        <dbReference type="SAM" id="MobiDB-lite"/>
    </source>
</evidence>
<evidence type="ECO:0000256" key="2">
    <source>
        <dbReference type="ARBA" id="ARBA00011028"/>
    </source>
</evidence>
<dbReference type="PANTHER" id="PTHR42953">
    <property type="entry name" value="HIGH-AFFINITY ZINC UPTAKE SYSTEM PROTEIN ZNUA-RELATED"/>
    <property type="match status" value="1"/>
</dbReference>
<feature type="chain" id="PRO_5037318025" evidence="8">
    <location>
        <begin position="20"/>
        <end position="299"/>
    </location>
</feature>
<dbReference type="CDD" id="cd01137">
    <property type="entry name" value="PsaA"/>
    <property type="match status" value="1"/>
</dbReference>
<feature type="compositionally biased region" description="Basic and acidic residues" evidence="7">
    <location>
        <begin position="111"/>
        <end position="128"/>
    </location>
</feature>
<dbReference type="PRINTS" id="PR00691">
    <property type="entry name" value="ADHESINB"/>
</dbReference>
<dbReference type="SUPFAM" id="SSF53807">
    <property type="entry name" value="Helical backbone' metal receptor"/>
    <property type="match status" value="1"/>
</dbReference>
<evidence type="ECO:0000256" key="8">
    <source>
        <dbReference type="SAM" id="SignalP"/>
    </source>
</evidence>
<proteinExistence type="inferred from homology"/>
<dbReference type="GO" id="GO:0030313">
    <property type="term" value="C:cell envelope"/>
    <property type="evidence" value="ECO:0007669"/>
    <property type="project" value="UniProtKB-SubCell"/>
</dbReference>
<dbReference type="AlphaFoldDB" id="A0A918P4J8"/>
<reference evidence="9" key="1">
    <citation type="journal article" date="2014" name="Int. J. Syst. Evol. Microbiol.">
        <title>Complete genome sequence of Corynebacterium casei LMG S-19264T (=DSM 44701T), isolated from a smear-ripened cheese.</title>
        <authorList>
            <consortium name="US DOE Joint Genome Institute (JGI-PGF)"/>
            <person name="Walter F."/>
            <person name="Albersmeier A."/>
            <person name="Kalinowski J."/>
            <person name="Ruckert C."/>
        </authorList>
    </citation>
    <scope>NUCLEOTIDE SEQUENCE</scope>
    <source>
        <strain evidence="9">KCTC 32182</strain>
    </source>
</reference>
<keyword evidence="10" id="KW-1185">Reference proteome</keyword>
<gene>
    <name evidence="9" type="ORF">GCM10011289_23540</name>
</gene>
<comment type="subcellular location">
    <subcellularLocation>
        <location evidence="1">Cell envelope</location>
    </subcellularLocation>
</comment>